<organism evidence="2 3">
    <name type="scientific">Ilyodon furcidens</name>
    <name type="common">goldbreast splitfin</name>
    <dbReference type="NCBI Taxonomy" id="33524"/>
    <lineage>
        <taxon>Eukaryota</taxon>
        <taxon>Metazoa</taxon>
        <taxon>Chordata</taxon>
        <taxon>Craniata</taxon>
        <taxon>Vertebrata</taxon>
        <taxon>Euteleostomi</taxon>
        <taxon>Actinopterygii</taxon>
        <taxon>Neopterygii</taxon>
        <taxon>Teleostei</taxon>
        <taxon>Neoteleostei</taxon>
        <taxon>Acanthomorphata</taxon>
        <taxon>Ovalentaria</taxon>
        <taxon>Atherinomorphae</taxon>
        <taxon>Cyprinodontiformes</taxon>
        <taxon>Goodeidae</taxon>
        <taxon>Ilyodon</taxon>
    </lineage>
</organism>
<name>A0ABV0UBE7_9TELE</name>
<gene>
    <name evidence="2" type="ORF">ILYODFUR_036671</name>
</gene>
<evidence type="ECO:0000313" key="2">
    <source>
        <dbReference type="EMBL" id="MEQ2242524.1"/>
    </source>
</evidence>
<dbReference type="Proteomes" id="UP001482620">
    <property type="component" value="Unassembled WGS sequence"/>
</dbReference>
<sequence length="133" mass="14713">MFLHRFGWFCYFPLWRWKGGFPGFRPTVLSWVFIGAGRCNTQPQSLQAAQVVLIALFELNTPEFTMLLGALPKTFQDGATKLLHNHLKNSSNTSSNVGSPSNTIVRTAPRHTPSRTSPLTSPTNCSHGGLSPR</sequence>
<dbReference type="PANTHER" id="PTHR21567">
    <property type="entry name" value="CLASP"/>
    <property type="match status" value="1"/>
</dbReference>
<dbReference type="EMBL" id="JAHRIQ010065519">
    <property type="protein sequence ID" value="MEQ2242524.1"/>
    <property type="molecule type" value="Genomic_DNA"/>
</dbReference>
<comment type="caution">
    <text evidence="2">The sequence shown here is derived from an EMBL/GenBank/DDBJ whole genome shotgun (WGS) entry which is preliminary data.</text>
</comment>
<evidence type="ECO:0000256" key="1">
    <source>
        <dbReference type="SAM" id="MobiDB-lite"/>
    </source>
</evidence>
<feature type="compositionally biased region" description="Low complexity" evidence="1">
    <location>
        <begin position="89"/>
        <end position="102"/>
    </location>
</feature>
<dbReference type="Gene3D" id="1.25.10.10">
    <property type="entry name" value="Leucine-rich Repeat Variant"/>
    <property type="match status" value="1"/>
</dbReference>
<proteinExistence type="predicted"/>
<protein>
    <submittedName>
        <fullName evidence="2">Uncharacterized protein</fullName>
    </submittedName>
</protein>
<dbReference type="InterPro" id="IPR011989">
    <property type="entry name" value="ARM-like"/>
</dbReference>
<feature type="compositionally biased region" description="Low complexity" evidence="1">
    <location>
        <begin position="114"/>
        <end position="123"/>
    </location>
</feature>
<dbReference type="PANTHER" id="PTHR21567:SF28">
    <property type="entry name" value="CLIP-ASSOCIATING PROTEIN 1"/>
    <property type="match status" value="1"/>
</dbReference>
<feature type="region of interest" description="Disordered" evidence="1">
    <location>
        <begin position="86"/>
        <end position="133"/>
    </location>
</feature>
<accession>A0ABV0UBE7</accession>
<keyword evidence="3" id="KW-1185">Reference proteome</keyword>
<evidence type="ECO:0000313" key="3">
    <source>
        <dbReference type="Proteomes" id="UP001482620"/>
    </source>
</evidence>
<reference evidence="2 3" key="1">
    <citation type="submission" date="2021-06" db="EMBL/GenBank/DDBJ databases">
        <authorList>
            <person name="Palmer J.M."/>
        </authorList>
    </citation>
    <scope>NUCLEOTIDE SEQUENCE [LARGE SCALE GENOMIC DNA]</scope>
    <source>
        <strain evidence="3">if_2019</strain>
        <tissue evidence="2">Muscle</tissue>
    </source>
</reference>